<dbReference type="AlphaFoldDB" id="A0A915J8L2"/>
<evidence type="ECO:0000313" key="1">
    <source>
        <dbReference type="Proteomes" id="UP000887565"/>
    </source>
</evidence>
<dbReference type="WBParaSite" id="nRc.2.0.1.t22492-RA">
    <property type="protein sequence ID" value="nRc.2.0.1.t22492-RA"/>
    <property type="gene ID" value="nRc.2.0.1.g22492"/>
</dbReference>
<dbReference type="Proteomes" id="UP000887565">
    <property type="component" value="Unplaced"/>
</dbReference>
<sequence>KDKFFAATDPVYIYQKKSNIICDSQARHIWCRCWTCSLASAHDLVTRSCQGSFMLAFFGGTEPIAKSLKRSARKLTFDREG</sequence>
<keyword evidence="1" id="KW-1185">Reference proteome</keyword>
<accession>A0A915J8L2</accession>
<protein>
    <submittedName>
        <fullName evidence="2">Uncharacterized protein</fullName>
    </submittedName>
</protein>
<name>A0A915J8L2_ROMCU</name>
<evidence type="ECO:0000313" key="2">
    <source>
        <dbReference type="WBParaSite" id="nRc.2.0.1.t22492-RA"/>
    </source>
</evidence>
<proteinExistence type="predicted"/>
<reference evidence="2" key="1">
    <citation type="submission" date="2022-11" db="UniProtKB">
        <authorList>
            <consortium name="WormBaseParasite"/>
        </authorList>
    </citation>
    <scope>IDENTIFICATION</scope>
</reference>
<organism evidence="1 2">
    <name type="scientific">Romanomermis culicivorax</name>
    <name type="common">Nematode worm</name>
    <dbReference type="NCBI Taxonomy" id="13658"/>
    <lineage>
        <taxon>Eukaryota</taxon>
        <taxon>Metazoa</taxon>
        <taxon>Ecdysozoa</taxon>
        <taxon>Nematoda</taxon>
        <taxon>Enoplea</taxon>
        <taxon>Dorylaimia</taxon>
        <taxon>Mermithida</taxon>
        <taxon>Mermithoidea</taxon>
        <taxon>Mermithidae</taxon>
        <taxon>Romanomermis</taxon>
    </lineage>
</organism>